<sequence>MAKMDTICRPRIQGGLGLVNSRLMNECLLTKWIWKIIKGSDETWYKILQAKYLRNGTFFSSPSRGTSQFWQSLHKVKHLFKWGAIYQVKDGKKTLFWKDIWKGDSPIKSHFPELYQMCTYPRASVADCWDGEDRLIPFRRSLTTSERGCLEELLSWLRQSPLEAGQDNILWALDNSKAFTTNSLYSFLTNRSVVMKPSVNFWNARVPLKIKIFLWQVDNDRLQSAITLKHRGWQGSHLCCLCQQPETTNHILFGSGGTSSLHGSPGTAKIPKRFSFLIVASLTWTLWTTRNKMAIEHVLPTNATQTFHVFIGFMQRWIPLSRAADREKAREIVERLKTWVMGFHPTTYPVSDIGHI</sequence>
<dbReference type="Proteomes" id="UP000823388">
    <property type="component" value="Chromosome 2K"/>
</dbReference>
<dbReference type="InterPro" id="IPR026960">
    <property type="entry name" value="RVT-Znf"/>
</dbReference>
<dbReference type="EMBL" id="CM029039">
    <property type="protein sequence ID" value="KAG2644012.1"/>
    <property type="molecule type" value="Genomic_DNA"/>
</dbReference>
<reference evidence="2" key="1">
    <citation type="submission" date="2020-05" db="EMBL/GenBank/DDBJ databases">
        <title>WGS assembly of Panicum virgatum.</title>
        <authorList>
            <person name="Lovell J.T."/>
            <person name="Jenkins J."/>
            <person name="Shu S."/>
            <person name="Juenger T.E."/>
            <person name="Schmutz J."/>
        </authorList>
    </citation>
    <scope>NUCLEOTIDE SEQUENCE</scope>
    <source>
        <strain evidence="2">AP13</strain>
    </source>
</reference>
<accession>A0A8T0W6M7</accession>
<feature type="domain" description="Reverse transcriptase zinc-binding" evidence="1">
    <location>
        <begin position="179"/>
        <end position="254"/>
    </location>
</feature>
<protein>
    <recommendedName>
        <fullName evidence="1">Reverse transcriptase zinc-binding domain-containing protein</fullName>
    </recommendedName>
</protein>
<dbReference type="Pfam" id="PF13966">
    <property type="entry name" value="zf-RVT"/>
    <property type="match status" value="1"/>
</dbReference>
<organism evidence="2 3">
    <name type="scientific">Panicum virgatum</name>
    <name type="common">Blackwell switchgrass</name>
    <dbReference type="NCBI Taxonomy" id="38727"/>
    <lineage>
        <taxon>Eukaryota</taxon>
        <taxon>Viridiplantae</taxon>
        <taxon>Streptophyta</taxon>
        <taxon>Embryophyta</taxon>
        <taxon>Tracheophyta</taxon>
        <taxon>Spermatophyta</taxon>
        <taxon>Magnoliopsida</taxon>
        <taxon>Liliopsida</taxon>
        <taxon>Poales</taxon>
        <taxon>Poaceae</taxon>
        <taxon>PACMAD clade</taxon>
        <taxon>Panicoideae</taxon>
        <taxon>Panicodae</taxon>
        <taxon>Paniceae</taxon>
        <taxon>Panicinae</taxon>
        <taxon>Panicum</taxon>
        <taxon>Panicum sect. Hiantes</taxon>
    </lineage>
</organism>
<dbReference type="AlphaFoldDB" id="A0A8T0W6M7"/>
<gene>
    <name evidence="2" type="ORF">PVAP13_2KG398715</name>
</gene>
<comment type="caution">
    <text evidence="2">The sequence shown here is derived from an EMBL/GenBank/DDBJ whole genome shotgun (WGS) entry which is preliminary data.</text>
</comment>
<evidence type="ECO:0000313" key="2">
    <source>
        <dbReference type="EMBL" id="KAG2644012.1"/>
    </source>
</evidence>
<name>A0A8T0W6M7_PANVG</name>
<dbReference type="PANTHER" id="PTHR36617">
    <property type="entry name" value="PROTEIN, PUTATIVE-RELATED"/>
    <property type="match status" value="1"/>
</dbReference>
<evidence type="ECO:0000313" key="3">
    <source>
        <dbReference type="Proteomes" id="UP000823388"/>
    </source>
</evidence>
<keyword evidence="3" id="KW-1185">Reference proteome</keyword>
<evidence type="ECO:0000259" key="1">
    <source>
        <dbReference type="Pfam" id="PF13966"/>
    </source>
</evidence>
<proteinExistence type="predicted"/>
<dbReference type="PANTHER" id="PTHR36617:SF15">
    <property type="entry name" value="REVERSE TRANSCRIPTASE ZINC-BINDING DOMAIN-CONTAINING PROTEIN"/>
    <property type="match status" value="1"/>
</dbReference>